<reference evidence="1 2" key="1">
    <citation type="submission" date="2016-10" db="EMBL/GenBank/DDBJ databases">
        <authorList>
            <person name="de Groot N.N."/>
        </authorList>
    </citation>
    <scope>NUCLEOTIDE SEQUENCE [LARGE SCALE GENOMIC DNA]</scope>
    <source>
        <strain evidence="1 2">Nm146</strain>
    </source>
</reference>
<keyword evidence="1" id="KW-0808">Transferase</keyword>
<evidence type="ECO:0000313" key="2">
    <source>
        <dbReference type="Proteomes" id="UP000199561"/>
    </source>
</evidence>
<dbReference type="Pfam" id="PF14907">
    <property type="entry name" value="NTP_transf_5"/>
    <property type="match status" value="1"/>
</dbReference>
<proteinExistence type="predicted"/>
<sequence>MGNFSNHQKLLRNALIDPVSVLDYSISEWELLLRLVRRVKLLGHLAIELERRGLSNKIPVRAANQLRSGLIRAKKFQQLARWELDRITWALKGMNIPVVVLKGGAYILARLPSAEGRFFIDLDIMVPQEQLDQVEACLLKRGWRHREISTYDEHYYRAWSQEIPALIHRERETEVDIHHTIAPVTSRIRLDARLLFDDAITVGSPEYRILCPVDMVLHCSVNLFQNNELADDLRDLLDLHSMLCVFPHEDTQFWEKMISRANQLRLGRPLFYGIWFTRMIFQTPVPEKIENTLNQKPGLFSQWIMNALVPSALLPLHPDYPARFAQFARFLLYLRSHWIRMPFHLLISHLAYKCYLRLRPPSKPMIKK</sequence>
<protein>
    <submittedName>
        <fullName evidence="1">Uncharacterized nucleotidyltransferase</fullName>
    </submittedName>
</protein>
<dbReference type="InterPro" id="IPR039498">
    <property type="entry name" value="NTP_transf_5"/>
</dbReference>
<dbReference type="GO" id="GO:0016740">
    <property type="term" value="F:transferase activity"/>
    <property type="evidence" value="ECO:0007669"/>
    <property type="project" value="UniProtKB-KW"/>
</dbReference>
<dbReference type="STRING" id="52442.SAMN05421880_11440"/>
<keyword evidence="2" id="KW-1185">Reference proteome</keyword>
<name>A0A1I4QAP6_9PROT</name>
<organism evidence="1 2">
    <name type="scientific">Nitrosomonas nitrosa</name>
    <dbReference type="NCBI Taxonomy" id="52442"/>
    <lineage>
        <taxon>Bacteria</taxon>
        <taxon>Pseudomonadati</taxon>
        <taxon>Pseudomonadota</taxon>
        <taxon>Betaproteobacteria</taxon>
        <taxon>Nitrosomonadales</taxon>
        <taxon>Nitrosomonadaceae</taxon>
        <taxon>Nitrosomonas</taxon>
    </lineage>
</organism>
<gene>
    <name evidence="1" type="ORF">SAMN05421880_11440</name>
</gene>
<dbReference type="EMBL" id="FOUF01000014">
    <property type="protein sequence ID" value="SFM36876.1"/>
    <property type="molecule type" value="Genomic_DNA"/>
</dbReference>
<accession>A0A1I4QAP6</accession>
<dbReference type="Gene3D" id="3.30.460.40">
    <property type="match status" value="1"/>
</dbReference>
<dbReference type="RefSeq" id="WP_090668875.1">
    <property type="nucleotide sequence ID" value="NZ_FOUF01000014.1"/>
</dbReference>
<evidence type="ECO:0000313" key="1">
    <source>
        <dbReference type="EMBL" id="SFM36876.1"/>
    </source>
</evidence>
<dbReference type="AlphaFoldDB" id="A0A1I4QAP6"/>
<dbReference type="Proteomes" id="UP000199561">
    <property type="component" value="Unassembled WGS sequence"/>
</dbReference>